<keyword evidence="1" id="KW-1133">Transmembrane helix</keyword>
<geneLocation type="mitochondrion" evidence="2"/>
<evidence type="ECO:0000313" key="2">
    <source>
        <dbReference type="EMBL" id="QKK69242.1"/>
    </source>
</evidence>
<keyword evidence="1" id="KW-0472">Membrane</keyword>
<proteinExistence type="predicted"/>
<sequence>MLHFSWDLVISLLILLMFIKYYNYFLMILMCLEFLVLSVLFMIFLNLSIEEMEVFYLMIMIFFVIESVLGLSILVCLVHFKGNDQMKNLSLLMW</sequence>
<organism evidence="2">
    <name type="scientific">Antodynerus aff. limbatus XZ</name>
    <dbReference type="NCBI Taxonomy" id="2742726"/>
    <lineage>
        <taxon>Eukaryota</taxon>
        <taxon>Metazoa</taxon>
        <taxon>Ecdysozoa</taxon>
        <taxon>Arthropoda</taxon>
        <taxon>Hexapoda</taxon>
        <taxon>Insecta</taxon>
        <taxon>Pterygota</taxon>
        <taxon>Neoptera</taxon>
        <taxon>Endopterygota</taxon>
        <taxon>Hymenoptera</taxon>
        <taxon>Apocrita</taxon>
        <taxon>Aculeata</taxon>
        <taxon>Vespoidea</taxon>
        <taxon>Vespidae</taxon>
        <taxon>Vespidae incertae sedis</taxon>
        <taxon>Antodynerus</taxon>
    </lineage>
</organism>
<feature type="transmembrane region" description="Helical" evidence="1">
    <location>
        <begin position="29"/>
        <end position="49"/>
    </location>
</feature>
<keyword evidence="2" id="KW-0496">Mitochondrion</keyword>
<evidence type="ECO:0000256" key="1">
    <source>
        <dbReference type="SAM" id="Phobius"/>
    </source>
</evidence>
<gene>
    <name evidence="2" type="primary">ND4L</name>
</gene>
<reference evidence="2" key="1">
    <citation type="submission" date="2018-10" db="EMBL/GenBank/DDBJ databases">
        <title>Mitochondrial genome of four interrelated genera and Comparative analysis in the family Vespidae (Hymenoptera: Vespidae).</title>
        <authorList>
            <person name="Zhang Q.-H."/>
            <person name="Li T.-J."/>
        </authorList>
    </citation>
    <scope>NUCLEOTIDE SEQUENCE</scope>
</reference>
<protein>
    <submittedName>
        <fullName evidence="2">NADH dehydrogenase subunit 4L</fullName>
    </submittedName>
</protein>
<name>A0A6M9ATH9_9HYME</name>
<dbReference type="Gene3D" id="1.10.287.3510">
    <property type="match status" value="1"/>
</dbReference>
<dbReference type="AlphaFoldDB" id="A0A6M9ATH9"/>
<keyword evidence="1" id="KW-0812">Transmembrane</keyword>
<feature type="transmembrane region" description="Helical" evidence="1">
    <location>
        <begin position="55"/>
        <end position="80"/>
    </location>
</feature>
<accession>A0A6M9ATH9</accession>
<dbReference type="EMBL" id="MK051024">
    <property type="protein sequence ID" value="QKK69242.1"/>
    <property type="molecule type" value="Genomic_DNA"/>
</dbReference>